<dbReference type="AlphaFoldDB" id="A0A6P3S1U8"/>
<dbReference type="InterPro" id="IPR001923">
    <property type="entry name" value="Prostglndn_EP2_rcpt"/>
</dbReference>
<accession>A0A6P3S1U8</accession>
<feature type="transmembrane region" description="Helical" evidence="16">
    <location>
        <begin position="363"/>
        <end position="383"/>
    </location>
</feature>
<feature type="region of interest" description="Disordered" evidence="15">
    <location>
        <begin position="1"/>
        <end position="47"/>
    </location>
</feature>
<dbReference type="Proteomes" id="UP000515202">
    <property type="component" value="Unplaced"/>
</dbReference>
<keyword evidence="7" id="KW-1015">Disulfide bond</keyword>
<feature type="domain" description="G-protein coupled receptors family 1 profile" evidence="17">
    <location>
        <begin position="107"/>
        <end position="380"/>
    </location>
</feature>
<comment type="similarity">
    <text evidence="14">Belongs to the G-protein coupled receptor 1 family.</text>
</comment>
<evidence type="ECO:0000259" key="17">
    <source>
        <dbReference type="PROSITE" id="PS50262"/>
    </source>
</evidence>
<dbReference type="GO" id="GO:0071380">
    <property type="term" value="P:cellular response to prostaglandin E stimulus"/>
    <property type="evidence" value="ECO:0007669"/>
    <property type="project" value="TreeGrafter"/>
</dbReference>
<dbReference type="KEGG" id="pvp:105309351"/>
<evidence type="ECO:0000256" key="13">
    <source>
        <dbReference type="ARBA" id="ARBA00080542"/>
    </source>
</evidence>
<dbReference type="PANTHER" id="PTHR11866">
    <property type="entry name" value="G-PROTEIN COUPLED RECEPTOR FAMILY 1 MEMBER"/>
    <property type="match status" value="1"/>
</dbReference>
<dbReference type="PRINTS" id="PR00237">
    <property type="entry name" value="GPCRRHODOPSN"/>
</dbReference>
<evidence type="ECO:0000256" key="9">
    <source>
        <dbReference type="ARBA" id="ARBA00023180"/>
    </source>
</evidence>
<dbReference type="GO" id="GO:0004957">
    <property type="term" value="F:prostaglandin E receptor activity"/>
    <property type="evidence" value="ECO:0007669"/>
    <property type="project" value="InterPro"/>
</dbReference>
<evidence type="ECO:0000313" key="19">
    <source>
        <dbReference type="RefSeq" id="XP_011383783.1"/>
    </source>
</evidence>
<evidence type="ECO:0000256" key="1">
    <source>
        <dbReference type="ARBA" id="ARBA00004651"/>
    </source>
</evidence>
<evidence type="ECO:0000256" key="14">
    <source>
        <dbReference type="RuleBase" id="RU000688"/>
    </source>
</evidence>
<dbReference type="PROSITE" id="PS00237">
    <property type="entry name" value="G_PROTEIN_RECEP_F1_1"/>
    <property type="match status" value="1"/>
</dbReference>
<dbReference type="InterPro" id="IPR017452">
    <property type="entry name" value="GPCR_Rhodpsn_7TM"/>
</dbReference>
<organism evidence="18 19">
    <name type="scientific">Pteropus vampyrus</name>
    <name type="common">Large flying fox</name>
    <dbReference type="NCBI Taxonomy" id="132908"/>
    <lineage>
        <taxon>Eukaryota</taxon>
        <taxon>Metazoa</taxon>
        <taxon>Chordata</taxon>
        <taxon>Craniata</taxon>
        <taxon>Vertebrata</taxon>
        <taxon>Euteleostomi</taxon>
        <taxon>Mammalia</taxon>
        <taxon>Eutheria</taxon>
        <taxon>Laurasiatheria</taxon>
        <taxon>Chiroptera</taxon>
        <taxon>Yinpterochiroptera</taxon>
        <taxon>Pteropodoidea</taxon>
        <taxon>Pteropodidae</taxon>
        <taxon>Pteropodinae</taxon>
        <taxon>Pteropus</taxon>
    </lineage>
</organism>
<dbReference type="GeneID" id="120604427"/>
<feature type="transmembrane region" description="Helical" evidence="16">
    <location>
        <begin position="264"/>
        <end position="288"/>
    </location>
</feature>
<dbReference type="GO" id="GO:0007204">
    <property type="term" value="P:positive regulation of cytosolic calcium ion concentration"/>
    <property type="evidence" value="ECO:0007669"/>
    <property type="project" value="TreeGrafter"/>
</dbReference>
<feature type="transmembrane region" description="Helical" evidence="16">
    <location>
        <begin position="95"/>
        <end position="116"/>
    </location>
</feature>
<feature type="transmembrane region" description="Helical" evidence="16">
    <location>
        <begin position="128"/>
        <end position="156"/>
    </location>
</feature>
<dbReference type="FunFam" id="1.20.1070.10:FF:000212">
    <property type="entry name" value="Prostaglandin E2 receptor EP2 subtype"/>
    <property type="match status" value="1"/>
</dbReference>
<comment type="function">
    <text evidence="11">Receptor for prostaglandin E2 (PGE2). The activity of this receptor is mediated by G(s) proteins that stimulate adenylate cyclase. The subsequent raise in intracellular cAMP is responsible for the relaxing effect of this receptor on smooth muscle.</text>
</comment>
<dbReference type="KEGG" id="pgig:120604427"/>
<dbReference type="PROSITE" id="PS50262">
    <property type="entry name" value="G_PROTEIN_RECEP_F1_2"/>
    <property type="match status" value="1"/>
</dbReference>
<gene>
    <name evidence="19" type="primary">PTGER2</name>
</gene>
<evidence type="ECO:0000256" key="7">
    <source>
        <dbReference type="ARBA" id="ARBA00023157"/>
    </source>
</evidence>
<evidence type="ECO:0000256" key="8">
    <source>
        <dbReference type="ARBA" id="ARBA00023170"/>
    </source>
</evidence>
<name>A0A6P3S1U8_PTEVA</name>
<comment type="subcellular location">
    <subcellularLocation>
        <location evidence="1">Cell membrane</location>
        <topology evidence="1">Multi-pass membrane protein</topology>
    </subcellularLocation>
</comment>
<protein>
    <recommendedName>
        <fullName evidence="12">Prostaglandin E2 receptor EP2 subtype</fullName>
    </recommendedName>
    <alternativeName>
        <fullName evidence="13">Prostanoid EP2 receptor</fullName>
    </alternativeName>
</protein>
<feature type="compositionally biased region" description="Low complexity" evidence="15">
    <location>
        <begin position="31"/>
        <end position="40"/>
    </location>
</feature>
<dbReference type="RefSeq" id="XP_011383783.1">
    <property type="nucleotide sequence ID" value="XM_011385481.2"/>
</dbReference>
<feature type="region of interest" description="Disordered" evidence="15">
    <location>
        <begin position="297"/>
        <end position="317"/>
    </location>
</feature>
<dbReference type="GeneID" id="105309351"/>
<keyword evidence="10 14" id="KW-0807">Transducer</keyword>
<evidence type="ECO:0000256" key="3">
    <source>
        <dbReference type="ARBA" id="ARBA00022692"/>
    </source>
</evidence>
<dbReference type="RefSeq" id="XP_039721055.1">
    <property type="nucleotide sequence ID" value="XM_039865121.1"/>
</dbReference>
<dbReference type="GO" id="GO:0006954">
    <property type="term" value="P:inflammatory response"/>
    <property type="evidence" value="ECO:0007669"/>
    <property type="project" value="TreeGrafter"/>
</dbReference>
<feature type="transmembrane region" description="Helical" evidence="16">
    <location>
        <begin position="218"/>
        <end position="238"/>
    </location>
</feature>
<reference evidence="19" key="1">
    <citation type="submission" date="2025-08" db="UniProtKB">
        <authorList>
            <consortium name="RefSeq"/>
        </authorList>
    </citation>
    <scope>IDENTIFICATION</scope>
    <source>
        <tissue evidence="19">Kidney</tissue>
    </source>
</reference>
<dbReference type="Gene3D" id="1.20.1070.10">
    <property type="entry name" value="Rhodopsin 7-helix transmembrane proteins"/>
    <property type="match status" value="1"/>
</dbReference>
<evidence type="ECO:0000256" key="6">
    <source>
        <dbReference type="ARBA" id="ARBA00023136"/>
    </source>
</evidence>
<keyword evidence="6 16" id="KW-0472">Membrane</keyword>
<sequence length="419" mass="46642">MLQPSRHSGSCGRPGTSLPSVRAGDQKGALDFDPSSSFPSGSRDTPTQILLLPGTGREWRTHLSSRHPTMGNRSNGSRWEDCETRQWLPSGESPAISSVMFSAGVLGNLIALALLARRWRGDAGRRNSISLFHVLVTELVFTDLLGTCLISPVVLASYARNQTLVALAPDGHACTYFAFAMTFFSLATMLMLFAMALERYLSIGHPYFYQRHITRHRGLAVLPAIYTVSLLFCSLPLLNYGQYVQYCPGTWCFIQHGRTSYLQLYATLLLLLIVAVLACNFSVILNLIRMYRRGRRSRCGPSLGSGQGGPSTRRRGERMSMAEETDHLILLAIMTITFAVCSLPFTIFAYMNETSSRKEKWDLQALRFLSINSIIDPWVFAILRPSVLRLMRSVLCCRVSLRTQDATQTSCSTRSNASK</sequence>
<feature type="transmembrane region" description="Helical" evidence="16">
    <location>
        <begin position="328"/>
        <end position="351"/>
    </location>
</feature>
<dbReference type="InterPro" id="IPR008365">
    <property type="entry name" value="Prostanoid_rcpt"/>
</dbReference>
<keyword evidence="3 14" id="KW-0812">Transmembrane</keyword>
<dbReference type="GO" id="GO:0007189">
    <property type="term" value="P:adenylate cyclase-activating G protein-coupled receptor signaling pathway"/>
    <property type="evidence" value="ECO:0007669"/>
    <property type="project" value="TreeGrafter"/>
</dbReference>
<evidence type="ECO:0000256" key="12">
    <source>
        <dbReference type="ARBA" id="ARBA00067998"/>
    </source>
</evidence>
<keyword evidence="4 16" id="KW-1133">Transmembrane helix</keyword>
<evidence type="ECO:0000256" key="16">
    <source>
        <dbReference type="SAM" id="Phobius"/>
    </source>
</evidence>
<dbReference type="PRINTS" id="PR00581">
    <property type="entry name" value="PRSTNOIDEP2R"/>
</dbReference>
<dbReference type="OrthoDB" id="5959154at2759"/>
<proteinExistence type="inferred from homology"/>
<keyword evidence="5 14" id="KW-0297">G-protein coupled receptor</keyword>
<dbReference type="InterPro" id="IPR000276">
    <property type="entry name" value="GPCR_Rhodpsn"/>
</dbReference>
<evidence type="ECO:0000256" key="2">
    <source>
        <dbReference type="ARBA" id="ARBA00022475"/>
    </source>
</evidence>
<feature type="transmembrane region" description="Helical" evidence="16">
    <location>
        <begin position="176"/>
        <end position="197"/>
    </location>
</feature>
<keyword evidence="2" id="KW-1003">Cell membrane</keyword>
<dbReference type="CDD" id="cd15139">
    <property type="entry name" value="7tmA_PGE2_EP2"/>
    <property type="match status" value="1"/>
</dbReference>
<keyword evidence="8 14" id="KW-0675">Receptor</keyword>
<evidence type="ECO:0000313" key="18">
    <source>
        <dbReference type="Proteomes" id="UP000515202"/>
    </source>
</evidence>
<dbReference type="PANTHER" id="PTHR11866:SF8">
    <property type="entry name" value="PROSTAGLANDIN E2 RECEPTOR EP2 SUBTYPE"/>
    <property type="match status" value="1"/>
</dbReference>
<keyword evidence="18" id="KW-1185">Reference proteome</keyword>
<evidence type="ECO:0000256" key="5">
    <source>
        <dbReference type="ARBA" id="ARBA00023040"/>
    </source>
</evidence>
<evidence type="ECO:0000256" key="10">
    <source>
        <dbReference type="ARBA" id="ARBA00023224"/>
    </source>
</evidence>
<evidence type="ECO:0000256" key="4">
    <source>
        <dbReference type="ARBA" id="ARBA00022989"/>
    </source>
</evidence>
<dbReference type="SUPFAM" id="SSF81321">
    <property type="entry name" value="Family A G protein-coupled receptor-like"/>
    <property type="match status" value="1"/>
</dbReference>
<evidence type="ECO:0000256" key="15">
    <source>
        <dbReference type="SAM" id="MobiDB-lite"/>
    </source>
</evidence>
<dbReference type="PRINTS" id="PR01788">
    <property type="entry name" value="PROSTANOIDR"/>
</dbReference>
<dbReference type="CTD" id="5732"/>
<evidence type="ECO:0000256" key="11">
    <source>
        <dbReference type="ARBA" id="ARBA00055790"/>
    </source>
</evidence>
<dbReference type="GO" id="GO:0005886">
    <property type="term" value="C:plasma membrane"/>
    <property type="evidence" value="ECO:0007669"/>
    <property type="project" value="UniProtKB-SubCell"/>
</dbReference>
<dbReference type="Pfam" id="PF00001">
    <property type="entry name" value="7tm_1"/>
    <property type="match status" value="1"/>
</dbReference>
<keyword evidence="9" id="KW-0325">Glycoprotein</keyword>